<evidence type="ECO:0000256" key="1">
    <source>
        <dbReference type="ARBA" id="ARBA00023015"/>
    </source>
</evidence>
<evidence type="ECO:0000313" key="6">
    <source>
        <dbReference type="EMBL" id="OEK03978.1"/>
    </source>
</evidence>
<feature type="transmembrane region" description="Helical" evidence="4">
    <location>
        <begin position="33"/>
        <end position="55"/>
    </location>
</feature>
<feature type="transmembrane region" description="Helical" evidence="4">
    <location>
        <begin position="61"/>
        <end position="80"/>
    </location>
</feature>
<feature type="domain" description="HTH araC/xylS-type" evidence="5">
    <location>
        <begin position="230"/>
        <end position="336"/>
    </location>
</feature>
<keyword evidence="2" id="KW-0238">DNA-binding</keyword>
<evidence type="ECO:0000256" key="3">
    <source>
        <dbReference type="ARBA" id="ARBA00023163"/>
    </source>
</evidence>
<evidence type="ECO:0000256" key="2">
    <source>
        <dbReference type="ARBA" id="ARBA00023125"/>
    </source>
</evidence>
<protein>
    <recommendedName>
        <fullName evidence="5">HTH araC/xylS-type domain-containing protein</fullName>
    </recommendedName>
</protein>
<organism evidence="6 7">
    <name type="scientific">Roseivirga misakiensis</name>
    <dbReference type="NCBI Taxonomy" id="1563681"/>
    <lineage>
        <taxon>Bacteria</taxon>
        <taxon>Pseudomonadati</taxon>
        <taxon>Bacteroidota</taxon>
        <taxon>Cytophagia</taxon>
        <taxon>Cytophagales</taxon>
        <taxon>Roseivirgaceae</taxon>
        <taxon>Roseivirga</taxon>
    </lineage>
</organism>
<dbReference type="EMBL" id="MDGQ01000005">
    <property type="protein sequence ID" value="OEK03978.1"/>
    <property type="molecule type" value="Genomic_DNA"/>
</dbReference>
<feature type="transmembrane region" description="Helical" evidence="4">
    <location>
        <begin position="189"/>
        <end position="206"/>
    </location>
</feature>
<dbReference type="GO" id="GO:0043565">
    <property type="term" value="F:sequence-specific DNA binding"/>
    <property type="evidence" value="ECO:0007669"/>
    <property type="project" value="InterPro"/>
</dbReference>
<feature type="transmembrane region" description="Helical" evidence="4">
    <location>
        <begin position="6"/>
        <end position="24"/>
    </location>
</feature>
<dbReference type="STRING" id="1563681.BFP71_10795"/>
<dbReference type="InterPro" id="IPR018062">
    <property type="entry name" value="HTH_AraC-typ_CS"/>
</dbReference>
<dbReference type="InterPro" id="IPR009057">
    <property type="entry name" value="Homeodomain-like_sf"/>
</dbReference>
<dbReference type="OrthoDB" id="5492415at2"/>
<keyword evidence="4" id="KW-0472">Membrane</keyword>
<sequence length="339" mass="38770">MSALFLFASLGVINGFILSIYLFVKKVKRVADIYFGGLILALCIRIGKSVLVHFNDNLDKLILQIGLSACVFIGPLFYLYSKAIQNNSEAHKRSDMLILALFGLATLVLGILYPYRVEPEFWNAYMVRAIYLVWAIFLFLGLYENRAVFSKLWRSPRQLSEEERYVIGIAISIIFITITYQTALYVRGFTYIWGSIIFSISFYYLAGRKLLAKKSITPKNGTPPPLENGKKLLADVEHYMESDKPFLDPKLKLDDLAKQVNMSRHILSRILNEEYEHGFSHFIRNYRVNEAKRLIEVRDELSLEGIGFEAGFNSKSAFFEAFKKVTSVTPAAYKKSIQA</sequence>
<dbReference type="SUPFAM" id="SSF46689">
    <property type="entry name" value="Homeodomain-like"/>
    <property type="match status" value="1"/>
</dbReference>
<dbReference type="Gene3D" id="1.10.10.60">
    <property type="entry name" value="Homeodomain-like"/>
    <property type="match status" value="2"/>
</dbReference>
<keyword evidence="1" id="KW-0805">Transcription regulation</keyword>
<dbReference type="SMART" id="SM00342">
    <property type="entry name" value="HTH_ARAC"/>
    <property type="match status" value="1"/>
</dbReference>
<comment type="caution">
    <text evidence="6">The sequence shown here is derived from an EMBL/GenBank/DDBJ whole genome shotgun (WGS) entry which is preliminary data.</text>
</comment>
<evidence type="ECO:0000313" key="7">
    <source>
        <dbReference type="Proteomes" id="UP000095552"/>
    </source>
</evidence>
<name>A0A1E5SXX5_9BACT</name>
<dbReference type="PROSITE" id="PS00041">
    <property type="entry name" value="HTH_ARAC_FAMILY_1"/>
    <property type="match status" value="1"/>
</dbReference>
<dbReference type="PANTHER" id="PTHR43280">
    <property type="entry name" value="ARAC-FAMILY TRANSCRIPTIONAL REGULATOR"/>
    <property type="match status" value="1"/>
</dbReference>
<reference evidence="6 7" key="1">
    <citation type="submission" date="2016-08" db="EMBL/GenBank/DDBJ databases">
        <title>Draft genome of Fabibacter sp. strain SK-8.</title>
        <authorList>
            <person name="Wong S.-K."/>
            <person name="Hamasaki K."/>
            <person name="Yoshizawa S."/>
        </authorList>
    </citation>
    <scope>NUCLEOTIDE SEQUENCE [LARGE SCALE GENOMIC DNA]</scope>
    <source>
        <strain evidence="6 7">SK-8</strain>
    </source>
</reference>
<accession>A0A1E5SXX5</accession>
<evidence type="ECO:0000259" key="5">
    <source>
        <dbReference type="PROSITE" id="PS01124"/>
    </source>
</evidence>
<keyword evidence="4" id="KW-1133">Transmembrane helix</keyword>
<feature type="transmembrane region" description="Helical" evidence="4">
    <location>
        <begin position="96"/>
        <end position="115"/>
    </location>
</feature>
<dbReference type="Proteomes" id="UP000095552">
    <property type="component" value="Unassembled WGS sequence"/>
</dbReference>
<keyword evidence="3" id="KW-0804">Transcription</keyword>
<evidence type="ECO:0000256" key="4">
    <source>
        <dbReference type="SAM" id="Phobius"/>
    </source>
</evidence>
<feature type="transmembrane region" description="Helical" evidence="4">
    <location>
        <begin position="164"/>
        <end position="183"/>
    </location>
</feature>
<dbReference type="AlphaFoldDB" id="A0A1E5SXX5"/>
<keyword evidence="4" id="KW-0812">Transmembrane</keyword>
<feature type="transmembrane region" description="Helical" evidence="4">
    <location>
        <begin position="121"/>
        <end position="143"/>
    </location>
</feature>
<dbReference type="PANTHER" id="PTHR43280:SF29">
    <property type="entry name" value="ARAC-FAMILY TRANSCRIPTIONAL REGULATOR"/>
    <property type="match status" value="1"/>
</dbReference>
<gene>
    <name evidence="6" type="ORF">BFP71_10795</name>
</gene>
<proteinExistence type="predicted"/>
<dbReference type="GO" id="GO:0003700">
    <property type="term" value="F:DNA-binding transcription factor activity"/>
    <property type="evidence" value="ECO:0007669"/>
    <property type="project" value="InterPro"/>
</dbReference>
<dbReference type="InterPro" id="IPR018060">
    <property type="entry name" value="HTH_AraC"/>
</dbReference>
<dbReference type="RefSeq" id="WP_069835483.1">
    <property type="nucleotide sequence ID" value="NZ_MDGQ01000005.1"/>
</dbReference>
<dbReference type="PROSITE" id="PS01124">
    <property type="entry name" value="HTH_ARAC_FAMILY_2"/>
    <property type="match status" value="1"/>
</dbReference>
<dbReference type="Pfam" id="PF12833">
    <property type="entry name" value="HTH_18"/>
    <property type="match status" value="1"/>
</dbReference>
<keyword evidence="7" id="KW-1185">Reference proteome</keyword>